<comment type="cofactor">
    <cofactor evidence="3">
        <name>Mn(2+)</name>
        <dbReference type="ChEBI" id="CHEBI:29035"/>
    </cofactor>
</comment>
<protein>
    <recommendedName>
        <fullName evidence="7">DNA topoisomerase 2</fullName>
        <ecNumber evidence="6">5.6.2.2</ecNumber>
    </recommendedName>
    <alternativeName>
        <fullName evidence="15">DNA topoisomerase II</fullName>
    </alternativeName>
</protein>
<evidence type="ECO:0000256" key="8">
    <source>
        <dbReference type="ARBA" id="ARBA00022723"/>
    </source>
</evidence>
<evidence type="ECO:0000256" key="5">
    <source>
        <dbReference type="ARBA" id="ARBA00011080"/>
    </source>
</evidence>
<dbReference type="Pfam" id="PF00204">
    <property type="entry name" value="DNA_gyraseB"/>
    <property type="match status" value="1"/>
</dbReference>
<evidence type="ECO:0000256" key="15">
    <source>
        <dbReference type="ARBA" id="ARBA00031138"/>
    </source>
</evidence>
<dbReference type="GeneID" id="30523405"/>
<dbReference type="InterPro" id="IPR020568">
    <property type="entry name" value="Ribosomal_Su5_D2-typ_SF"/>
</dbReference>
<evidence type="ECO:0000313" key="20">
    <source>
        <dbReference type="Proteomes" id="UP000201465"/>
    </source>
</evidence>
<feature type="active site" description="O-(5'-phospho-DNA)-tyrosine intermediate" evidence="16">
    <location>
        <position position="747"/>
    </location>
</feature>
<comment type="cofactor">
    <cofactor evidence="2">
        <name>Ca(2+)</name>
        <dbReference type="ChEBI" id="CHEBI:29108"/>
    </cofactor>
</comment>
<dbReference type="InterPro" id="IPR013757">
    <property type="entry name" value="Topo_IIA_A_a_sf"/>
</dbReference>
<comment type="similarity">
    <text evidence="5">Belongs to the type II topoisomerase family.</text>
</comment>
<dbReference type="PANTHER" id="PTHR10169:SF38">
    <property type="entry name" value="DNA TOPOISOMERASE 2"/>
    <property type="match status" value="1"/>
</dbReference>
<evidence type="ECO:0000256" key="16">
    <source>
        <dbReference type="PROSITE-ProRule" id="PRU01384"/>
    </source>
</evidence>
<dbReference type="Gene3D" id="3.30.565.10">
    <property type="entry name" value="Histidine kinase-like ATPase, C-terminal domain"/>
    <property type="match status" value="1"/>
</dbReference>
<dbReference type="GO" id="GO:0003677">
    <property type="term" value="F:DNA binding"/>
    <property type="evidence" value="ECO:0007669"/>
    <property type="project" value="UniProtKB-UniRule"/>
</dbReference>
<dbReference type="Gene3D" id="3.30.1360.40">
    <property type="match status" value="1"/>
</dbReference>
<evidence type="ECO:0000259" key="17">
    <source>
        <dbReference type="PROSITE" id="PS50880"/>
    </source>
</evidence>
<dbReference type="SMART" id="SM00433">
    <property type="entry name" value="TOP2c"/>
    <property type="match status" value="1"/>
</dbReference>
<dbReference type="GO" id="GO:0003918">
    <property type="term" value="F:DNA topoisomerase type II (double strand cut, ATP-hydrolyzing) activity"/>
    <property type="evidence" value="ECO:0007669"/>
    <property type="project" value="UniProtKB-EC"/>
</dbReference>
<feature type="domain" description="Topo IIA-type catalytic" evidence="18">
    <location>
        <begin position="650"/>
        <end position="1063"/>
    </location>
</feature>
<keyword evidence="14 16" id="KW-0413">Isomerase</keyword>
<evidence type="ECO:0000256" key="7">
    <source>
        <dbReference type="ARBA" id="ARBA00019635"/>
    </source>
</evidence>
<dbReference type="SUPFAM" id="SSF55874">
    <property type="entry name" value="ATPase domain of HSP90 chaperone/DNA topoisomerase II/histidine kinase"/>
    <property type="match status" value="1"/>
</dbReference>
<dbReference type="PRINTS" id="PR01158">
    <property type="entry name" value="TOPISMRASEII"/>
</dbReference>
<evidence type="ECO:0000259" key="18">
    <source>
        <dbReference type="PROSITE" id="PS52040"/>
    </source>
</evidence>
<dbReference type="GO" id="GO:0000819">
    <property type="term" value="P:sister chromatid segregation"/>
    <property type="evidence" value="ECO:0007669"/>
    <property type="project" value="TreeGrafter"/>
</dbReference>
<dbReference type="Pfam" id="PF00521">
    <property type="entry name" value="DNA_topoisoIV"/>
    <property type="match status" value="1"/>
</dbReference>
<dbReference type="InterPro" id="IPR031660">
    <property type="entry name" value="TOPRIM_C"/>
</dbReference>
<dbReference type="GO" id="GO:0046872">
    <property type="term" value="F:metal ion binding"/>
    <property type="evidence" value="ECO:0007669"/>
    <property type="project" value="UniProtKB-KW"/>
</dbReference>
<dbReference type="Gene3D" id="3.30.230.10">
    <property type="match status" value="1"/>
</dbReference>
<dbReference type="InterPro" id="IPR036890">
    <property type="entry name" value="HATPase_C_sf"/>
</dbReference>
<dbReference type="GO" id="GO:0006265">
    <property type="term" value="P:DNA topological change"/>
    <property type="evidence" value="ECO:0007669"/>
    <property type="project" value="UniProtKB-UniRule"/>
</dbReference>
<evidence type="ECO:0000256" key="11">
    <source>
        <dbReference type="ARBA" id="ARBA00022842"/>
    </source>
</evidence>
<dbReference type="InterPro" id="IPR013760">
    <property type="entry name" value="Topo_IIA-like_dom_sf"/>
</dbReference>
<dbReference type="Gene3D" id="1.10.268.10">
    <property type="entry name" value="Topoisomerase, domain 3"/>
    <property type="match status" value="1"/>
</dbReference>
<dbReference type="InterPro" id="IPR006171">
    <property type="entry name" value="TOPRIM_dom"/>
</dbReference>
<dbReference type="Pfam" id="PF16898">
    <property type="entry name" value="TOPRIM_C"/>
    <property type="match status" value="1"/>
</dbReference>
<evidence type="ECO:0000256" key="6">
    <source>
        <dbReference type="ARBA" id="ARBA00012895"/>
    </source>
</evidence>
<proteinExistence type="inferred from homology"/>
<keyword evidence="20" id="KW-1185">Reference proteome</keyword>
<dbReference type="Gene3D" id="3.30.1490.30">
    <property type="match status" value="1"/>
</dbReference>
<dbReference type="GO" id="GO:0005524">
    <property type="term" value="F:ATP binding"/>
    <property type="evidence" value="ECO:0007669"/>
    <property type="project" value="UniProtKB-KW"/>
</dbReference>
<evidence type="ECO:0000256" key="1">
    <source>
        <dbReference type="ARBA" id="ARBA00000185"/>
    </source>
</evidence>
<dbReference type="PRINTS" id="PR00418">
    <property type="entry name" value="TPI2FAMILY"/>
</dbReference>
<dbReference type="Proteomes" id="UP000201465">
    <property type="component" value="Segment"/>
</dbReference>
<evidence type="ECO:0000256" key="10">
    <source>
        <dbReference type="ARBA" id="ARBA00022840"/>
    </source>
</evidence>
<dbReference type="InterPro" id="IPR014721">
    <property type="entry name" value="Ribsml_uS5_D2-typ_fold_subgr"/>
</dbReference>
<evidence type="ECO:0000256" key="3">
    <source>
        <dbReference type="ARBA" id="ARBA00001936"/>
    </source>
</evidence>
<dbReference type="EMBL" id="LT671577">
    <property type="protein sequence ID" value="SHO33496.1"/>
    <property type="molecule type" value="Genomic_DNA"/>
</dbReference>
<keyword evidence="12 16" id="KW-0799">Topoisomerase</keyword>
<dbReference type="InterPro" id="IPR002205">
    <property type="entry name" value="Topo_IIA_dom_A"/>
</dbReference>
<evidence type="ECO:0000256" key="4">
    <source>
        <dbReference type="ARBA" id="ARBA00001946"/>
    </source>
</evidence>
<dbReference type="Gene3D" id="3.40.50.670">
    <property type="match status" value="1"/>
</dbReference>
<evidence type="ECO:0000256" key="9">
    <source>
        <dbReference type="ARBA" id="ARBA00022741"/>
    </source>
</evidence>
<dbReference type="InterPro" id="IPR013758">
    <property type="entry name" value="Topo_IIA_A/C_ab"/>
</dbReference>
<dbReference type="EC" id="5.6.2.2" evidence="6"/>
<keyword evidence="9" id="KW-0547">Nucleotide-binding</keyword>
<dbReference type="FunFam" id="3.40.50.670:FF:000001">
    <property type="entry name" value="DNA topoisomerase 2"/>
    <property type="match status" value="1"/>
</dbReference>
<keyword evidence="13 16" id="KW-0238">DNA-binding</keyword>
<keyword evidence="8" id="KW-0479">Metal-binding</keyword>
<dbReference type="InterPro" id="IPR013506">
    <property type="entry name" value="Topo_IIA_bsu_dom2"/>
</dbReference>
<reference evidence="19 20" key="1">
    <citation type="submission" date="2016-11" db="EMBL/GenBank/DDBJ databases">
        <authorList>
            <consortium name="Urmite Genomes"/>
        </authorList>
    </citation>
    <scope>NUCLEOTIDE SEQUENCE [LARGE SCALE GENOMIC DNA]</scope>
    <source>
        <strain evidence="19 20">A11</strain>
    </source>
</reference>
<comment type="cofactor">
    <cofactor evidence="4">
        <name>Mg(2+)</name>
        <dbReference type="ChEBI" id="CHEBI:18420"/>
    </cofactor>
</comment>
<sequence>MSSSNYKKLTHEEHIRKISDMYIGSDQRVARTIRVFDGENFGNIASDFPEAAEFLFLEILSNASDNVIRSRLQDIKAGNVKVWMDGNTVIVENGGIPIPVEVHPDYEVWTPELIFGNLLTSSNYEGERKGAGVNGYGSKLVNLYSTYFAVEIGDATRGLSYLQTWGNYMKERSEPEVKEYKGKSYVKVAFTLDLSRFGYETYPEEAVALFAAHVADLSLTAKVKTFFNDVSFDFTRIEKYADLFGAPYVTYKNKEKTIEVVLMDTEHANVISFANTKLTRQGGTHTEAVYKSLAPFLKLISRTKKLTLRDIKPQLSMIVNVHVVDPRWADQMKTGLKFPEIKLTIPDATFKKMLNWDLVKRLCLSSEAKSLSGSDGKKRKHIKVDNLQDANLAGTNKSMDCSLYVVEGLSASGYAENMRDHLAGRDYIGVYPLRGKLLNVMNANSLKIADNKVISKIKEVLGLREGVDYTEEKNLKTLRYRYLFILTDADVDGLHICGLILNFFYCRFPSLLQIGFVMYLRTPIVRLNKGKKKLNFFTDGEYLRWKSENPDYKTWEHKYCKGLGSSSDKEIKEDSVSPRVVVCIYDDNTAEAMKLAFNEDLTDMRKEWIDKFQDQWFGTFSVEGYEEKAISEFINQELIRFSLDNMLRSIPRMMDGLKISQRKILWGAMDQWKNWHSGKKFPQMKVKILTSKASYLTAYKHGEDCLAKTVILMTQDFVGANNMPYFVSDGQFGTRVMMGKDAADPRYPFTCPQEWLKYVYKKEDEPLLDIIEDEGQQIEPVSFLPIIPMILVNGAQGIGTGWSSFVPNHNPLELVDWLEKRIKEEEREEILPWYQGFQGDIDVKRTPKGGLSMCTTGKFYSKGKDVFVTELPIGKGSYEYEEKTVKPLLEDKTIKDYRNGTKHDVTLFELYDFVGKPTVNKLKLQKSKGLSNMVLLDLNDRPKRYETPEDILEDFYTLRLEYYGKRKENQLQALLEKVKKINLKIKLVLAVLDSEIVVNNKKKSEVAVQLDRLEIPVSLLKEVNLYSLTYEQVEKLRREGEEAQASYDLLQNKPPEHIWLQELDEFKQFWLKQK</sequence>
<dbReference type="KEGG" id="vg:30523405"/>
<dbReference type="Pfam" id="PF01751">
    <property type="entry name" value="Toprim"/>
    <property type="match status" value="1"/>
</dbReference>
<dbReference type="SMART" id="SM00434">
    <property type="entry name" value="TOP4c"/>
    <property type="match status" value="1"/>
</dbReference>
<keyword evidence="10" id="KW-0067">ATP-binding</keyword>
<comment type="catalytic activity">
    <reaction evidence="1 16">
        <text>ATP-dependent breakage, passage and rejoining of double-stranded DNA.</text>
        <dbReference type="EC" id="5.6.2.2"/>
    </reaction>
</comment>
<dbReference type="PROSITE" id="PS50880">
    <property type="entry name" value="TOPRIM"/>
    <property type="match status" value="1"/>
</dbReference>
<organism evidence="19 20">
    <name type="scientific">Cedratvirus A11</name>
    <dbReference type="NCBI Taxonomy" id="1903266"/>
    <lineage>
        <taxon>Viruses</taxon>
        <taxon>Pithoviruses</taxon>
        <taxon>Orthocedratvirinae</taxon>
        <taxon>Alphacedratvirus</taxon>
        <taxon>Alphacedratvirus aljazairmassiliense</taxon>
    </lineage>
</organism>
<dbReference type="Gene3D" id="3.90.199.10">
    <property type="entry name" value="Topoisomerase II, domain 5"/>
    <property type="match status" value="1"/>
</dbReference>
<evidence type="ECO:0000256" key="2">
    <source>
        <dbReference type="ARBA" id="ARBA00001913"/>
    </source>
</evidence>
<dbReference type="PROSITE" id="PS52040">
    <property type="entry name" value="TOPO_IIA"/>
    <property type="match status" value="1"/>
</dbReference>
<keyword evidence="11" id="KW-0460">Magnesium</keyword>
<feature type="domain" description="Toprim" evidence="17">
    <location>
        <begin position="401"/>
        <end position="524"/>
    </location>
</feature>
<dbReference type="RefSeq" id="YP_009329368.1">
    <property type="nucleotide sequence ID" value="NC_032108.1"/>
</dbReference>
<dbReference type="SUPFAM" id="SSF54211">
    <property type="entry name" value="Ribosomal protein S5 domain 2-like"/>
    <property type="match status" value="1"/>
</dbReference>
<dbReference type="InterPro" id="IPR001241">
    <property type="entry name" value="Topo_IIA"/>
</dbReference>
<dbReference type="PANTHER" id="PTHR10169">
    <property type="entry name" value="DNA TOPOISOMERASE/GYRASE"/>
    <property type="match status" value="1"/>
</dbReference>
<dbReference type="InterPro" id="IPR013759">
    <property type="entry name" value="Topo_IIA_B_C"/>
</dbReference>
<evidence type="ECO:0000256" key="14">
    <source>
        <dbReference type="ARBA" id="ARBA00023235"/>
    </source>
</evidence>
<dbReference type="OrthoDB" id="569at10239"/>
<dbReference type="SUPFAM" id="SSF56719">
    <property type="entry name" value="Type II DNA topoisomerase"/>
    <property type="match status" value="1"/>
</dbReference>
<gene>
    <name evidence="19" type="ORF">BQ3484_428</name>
</gene>
<evidence type="ECO:0000256" key="13">
    <source>
        <dbReference type="ARBA" id="ARBA00023125"/>
    </source>
</evidence>
<name>A0A1M7XUY7_9VIRU</name>
<dbReference type="InterPro" id="IPR001154">
    <property type="entry name" value="TopoII_euk"/>
</dbReference>
<dbReference type="InterPro" id="IPR050634">
    <property type="entry name" value="DNA_Topoisomerase_II"/>
</dbReference>
<evidence type="ECO:0000256" key="12">
    <source>
        <dbReference type="ARBA" id="ARBA00023029"/>
    </source>
</evidence>
<accession>A0A1M7XUY7</accession>
<evidence type="ECO:0000313" key="19">
    <source>
        <dbReference type="EMBL" id="SHO33496.1"/>
    </source>
</evidence>